<dbReference type="RefSeq" id="XP_020064344.1">
    <property type="nucleotide sequence ID" value="XM_020210878.1"/>
</dbReference>
<evidence type="ECO:0000313" key="3">
    <source>
        <dbReference type="Proteomes" id="UP000094285"/>
    </source>
</evidence>
<feature type="region of interest" description="Disordered" evidence="1">
    <location>
        <begin position="392"/>
        <end position="446"/>
    </location>
</feature>
<dbReference type="GeneID" id="30985014"/>
<accession>A0A1E4SIG4</accession>
<dbReference type="EMBL" id="KV453912">
    <property type="protein sequence ID" value="ODV79222.1"/>
    <property type="molecule type" value="Genomic_DNA"/>
</dbReference>
<evidence type="ECO:0000313" key="2">
    <source>
        <dbReference type="EMBL" id="ODV79222.1"/>
    </source>
</evidence>
<dbReference type="AlphaFoldDB" id="A0A1E4SIG4"/>
<evidence type="ECO:0000256" key="1">
    <source>
        <dbReference type="SAM" id="MobiDB-lite"/>
    </source>
</evidence>
<name>A0A1E4SIG4_9ASCO</name>
<gene>
    <name evidence="2" type="ORF">CANTADRAFT_6380</name>
</gene>
<protein>
    <submittedName>
        <fullName evidence="2">Uncharacterized protein</fullName>
    </submittedName>
</protein>
<proteinExistence type="predicted"/>
<reference evidence="3" key="1">
    <citation type="submission" date="2016-05" db="EMBL/GenBank/DDBJ databases">
        <title>Comparative genomics of biotechnologically important yeasts.</title>
        <authorList>
            <consortium name="DOE Joint Genome Institute"/>
            <person name="Riley R."/>
            <person name="Haridas S."/>
            <person name="Wolfe K.H."/>
            <person name="Lopes M.R."/>
            <person name="Hittinger C.T."/>
            <person name="Goker M."/>
            <person name="Salamov A."/>
            <person name="Wisecaver J."/>
            <person name="Long T.M."/>
            <person name="Aerts A.L."/>
            <person name="Barry K."/>
            <person name="Choi C."/>
            <person name="Clum A."/>
            <person name="Coughlan A.Y."/>
            <person name="Deshpande S."/>
            <person name="Douglass A.P."/>
            <person name="Hanson S.J."/>
            <person name="Klenk H.-P."/>
            <person name="Labutti K."/>
            <person name="Lapidus A."/>
            <person name="Lindquist E."/>
            <person name="Lipzen A."/>
            <person name="Meier-Kolthoff J.P."/>
            <person name="Ohm R.A."/>
            <person name="Otillar R.P."/>
            <person name="Pangilinan J."/>
            <person name="Peng Y."/>
            <person name="Rokas A."/>
            <person name="Rosa C.A."/>
            <person name="Scheuner C."/>
            <person name="Sibirny A.A."/>
            <person name="Slot J.C."/>
            <person name="Stielow J.B."/>
            <person name="Sun H."/>
            <person name="Kurtzman C.P."/>
            <person name="Blackwell M."/>
            <person name="Grigoriev I.V."/>
            <person name="Jeffries T.W."/>
        </authorList>
    </citation>
    <scope>NUCLEOTIDE SEQUENCE [LARGE SCALE GENOMIC DNA]</scope>
    <source>
        <strain evidence="3">NRRL Y-17324</strain>
    </source>
</reference>
<sequence>MCQYLKSINDLTSVLSNDTAADEGYASLDDPIASDKFNHGSKDKDWDKLELDFSKVNSEMFDVKTMLKMARESTQLLEESNRSILRKLESLTIGQAASKTSLREDLSSRRLNTMEKTLGEMKFDPSTDVVPKITADPVIVAERLYAKYFKELPPFDEEDVQTLGPWNNALRYVTEDFPDIEWMLENPEDQNPPKEIRIFGYKGRMARSFFNNVDFLLEKSFEKNGLVKHLKWSDSRHLCILSVIYLILKRNPGKILRDQIKHIAESKRKRVLAGNTASHDASKKTTISDGIPKRLIFYLQNANSDGGLDILLNPPEGKGSEEVVLDEVAKEYEKFCEENYKEIVERILKELDAPKEYADKNREILLEFAQEIEGALGRLTIPYERITEHPNFINWDRTPPKKKTTRSAEGRNGKSKKKRNQDEFKKGKKMVMMSNSDSLQPLIKSA</sequence>
<dbReference type="Proteomes" id="UP000094285">
    <property type="component" value="Unassembled WGS sequence"/>
</dbReference>
<keyword evidence="3" id="KW-1185">Reference proteome</keyword>
<organism evidence="2 3">
    <name type="scientific">Suhomyces tanzawaensis NRRL Y-17324</name>
    <dbReference type="NCBI Taxonomy" id="984487"/>
    <lineage>
        <taxon>Eukaryota</taxon>
        <taxon>Fungi</taxon>
        <taxon>Dikarya</taxon>
        <taxon>Ascomycota</taxon>
        <taxon>Saccharomycotina</taxon>
        <taxon>Pichiomycetes</taxon>
        <taxon>Debaryomycetaceae</taxon>
        <taxon>Suhomyces</taxon>
    </lineage>
</organism>